<name>A0A1I7XNS6_HETBA</name>
<accession>A0A1I7XNS6</accession>
<reference evidence="3" key="1">
    <citation type="submission" date="2016-11" db="UniProtKB">
        <authorList>
            <consortium name="WormBaseParasite"/>
        </authorList>
    </citation>
    <scope>IDENTIFICATION</scope>
</reference>
<dbReference type="InterPro" id="IPR041426">
    <property type="entry name" value="Mos1_HTH"/>
</dbReference>
<feature type="domain" description="Mos1 transposase HTH" evidence="1">
    <location>
        <begin position="17"/>
        <end position="38"/>
    </location>
</feature>
<dbReference type="Pfam" id="PF17906">
    <property type="entry name" value="HTH_48"/>
    <property type="match status" value="1"/>
</dbReference>
<protein>
    <submittedName>
        <fullName evidence="3">HTH_48 domain-containing protein</fullName>
    </submittedName>
</protein>
<dbReference type="AlphaFoldDB" id="A0A1I7XNS6"/>
<proteinExistence type="predicted"/>
<dbReference type="Gene3D" id="1.10.10.1450">
    <property type="match status" value="1"/>
</dbReference>
<evidence type="ECO:0000313" key="2">
    <source>
        <dbReference type="Proteomes" id="UP000095283"/>
    </source>
</evidence>
<organism evidence="2 3">
    <name type="scientific">Heterorhabditis bacteriophora</name>
    <name type="common">Entomopathogenic nematode worm</name>
    <dbReference type="NCBI Taxonomy" id="37862"/>
    <lineage>
        <taxon>Eukaryota</taxon>
        <taxon>Metazoa</taxon>
        <taxon>Ecdysozoa</taxon>
        <taxon>Nematoda</taxon>
        <taxon>Chromadorea</taxon>
        <taxon>Rhabditida</taxon>
        <taxon>Rhabditina</taxon>
        <taxon>Rhabditomorpha</taxon>
        <taxon>Strongyloidea</taxon>
        <taxon>Heterorhabditidae</taxon>
        <taxon>Heterorhabditis</taxon>
    </lineage>
</organism>
<keyword evidence="2" id="KW-1185">Reference proteome</keyword>
<evidence type="ECO:0000313" key="3">
    <source>
        <dbReference type="WBParaSite" id="Hba_19181"/>
    </source>
</evidence>
<evidence type="ECO:0000259" key="1">
    <source>
        <dbReference type="Pfam" id="PF17906"/>
    </source>
</evidence>
<dbReference type="Proteomes" id="UP000095283">
    <property type="component" value="Unplaced"/>
</dbReference>
<dbReference type="WBParaSite" id="Hba_19181">
    <property type="protein sequence ID" value="Hba_19181"/>
    <property type="gene ID" value="Hba_19181"/>
</dbReference>
<sequence>MVNLTSQNSSNKISHQKLHIRHCILYESQQGKNAAEAHIGFEVLKLVILMSVTDNALGHHDQRRLVLSKHYWMKIRRRHERDSLNSWELIKQQFQDDCIRWGKVASSESGYRMNSPKTALTPAQHMHLVACQATQEELLVENCYW</sequence>